<evidence type="ECO:0000256" key="1">
    <source>
        <dbReference type="SAM" id="SignalP"/>
    </source>
</evidence>
<accession>A0ABQ4NKT5</accession>
<organism evidence="2 3">
    <name type="scientific">Jannaschia pagri</name>
    <dbReference type="NCBI Taxonomy" id="2829797"/>
    <lineage>
        <taxon>Bacteria</taxon>
        <taxon>Pseudomonadati</taxon>
        <taxon>Pseudomonadota</taxon>
        <taxon>Alphaproteobacteria</taxon>
        <taxon>Rhodobacterales</taxon>
        <taxon>Roseobacteraceae</taxon>
        <taxon>Jannaschia</taxon>
    </lineage>
</organism>
<dbReference type="EMBL" id="BPFH01000002">
    <property type="protein sequence ID" value="GIT95006.1"/>
    <property type="molecule type" value="Genomic_DNA"/>
</dbReference>
<sequence>MEVARMFRSFCAALALGLAVLVMPDPAAAQGCSEIKFQRGSFSGEVSGRVSERQPVCFTFGSGAGQQARLQVFGSQNVCFNVRGVADCRDDFTFRTRRQTYVVDVNQLFVGPGFETFTLRLTIR</sequence>
<evidence type="ECO:0000313" key="3">
    <source>
        <dbReference type="Proteomes" id="UP000786693"/>
    </source>
</evidence>
<keyword evidence="1" id="KW-0732">Signal</keyword>
<dbReference type="Gene3D" id="2.60.120.380">
    <property type="match status" value="1"/>
</dbReference>
<reference evidence="2 3" key="1">
    <citation type="submission" date="2021-05" db="EMBL/GenBank/DDBJ databases">
        <title>Bacteria Genome sequencing.</title>
        <authorList>
            <person name="Takabe Y."/>
            <person name="Nakajima Y."/>
            <person name="Suzuki S."/>
            <person name="Shiozaki T."/>
        </authorList>
    </citation>
    <scope>NUCLEOTIDE SEQUENCE [LARGE SCALE GENOMIC DNA]</scope>
    <source>
        <strain evidence="2 3">AI_62</strain>
    </source>
</reference>
<dbReference type="Proteomes" id="UP000786693">
    <property type="component" value="Unassembled WGS sequence"/>
</dbReference>
<keyword evidence="3" id="KW-1185">Reference proteome</keyword>
<gene>
    <name evidence="2" type="ORF">JANAI62_16290</name>
</gene>
<protein>
    <submittedName>
        <fullName evidence="2">Uncharacterized protein</fullName>
    </submittedName>
</protein>
<feature type="chain" id="PRO_5047086523" evidence="1">
    <location>
        <begin position="30"/>
        <end position="124"/>
    </location>
</feature>
<feature type="signal peptide" evidence="1">
    <location>
        <begin position="1"/>
        <end position="29"/>
    </location>
</feature>
<evidence type="ECO:0000313" key="2">
    <source>
        <dbReference type="EMBL" id="GIT95006.1"/>
    </source>
</evidence>
<name>A0ABQ4NKT5_9RHOB</name>
<comment type="caution">
    <text evidence="2">The sequence shown here is derived from an EMBL/GenBank/DDBJ whole genome shotgun (WGS) entry which is preliminary data.</text>
</comment>
<proteinExistence type="predicted"/>